<accession>A0A427XM82</accession>
<dbReference type="InterPro" id="IPR024337">
    <property type="entry name" value="tRNA_splic_suSen54"/>
</dbReference>
<keyword evidence="5" id="KW-0540">Nuclease</keyword>
<proteinExistence type="inferred from homology"/>
<evidence type="ECO:0000259" key="4">
    <source>
        <dbReference type="Pfam" id="PF12928"/>
    </source>
</evidence>
<dbReference type="GO" id="GO:0000214">
    <property type="term" value="C:tRNA-intron endonuclease complex"/>
    <property type="evidence" value="ECO:0007669"/>
    <property type="project" value="TreeGrafter"/>
</dbReference>
<keyword evidence="5" id="KW-0255">Endonuclease</keyword>
<dbReference type="AlphaFoldDB" id="A0A427XM82"/>
<feature type="region of interest" description="Disordered" evidence="3">
    <location>
        <begin position="1"/>
        <end position="43"/>
    </location>
</feature>
<dbReference type="InterPro" id="IPR024336">
    <property type="entry name" value="tRNA_splic_suSen54_N"/>
</dbReference>
<comment type="caution">
    <text evidence="5">The sequence shown here is derived from an EMBL/GenBank/DDBJ whole genome shotgun (WGS) entry which is preliminary data.</text>
</comment>
<dbReference type="GO" id="GO:0000379">
    <property type="term" value="P:tRNA-type intron splice site recognition and cleavage"/>
    <property type="evidence" value="ECO:0007669"/>
    <property type="project" value="TreeGrafter"/>
</dbReference>
<organism evidence="5 6">
    <name type="scientific">Apiotrichum porosum</name>
    <dbReference type="NCBI Taxonomy" id="105984"/>
    <lineage>
        <taxon>Eukaryota</taxon>
        <taxon>Fungi</taxon>
        <taxon>Dikarya</taxon>
        <taxon>Basidiomycota</taxon>
        <taxon>Agaricomycotina</taxon>
        <taxon>Tremellomycetes</taxon>
        <taxon>Trichosporonales</taxon>
        <taxon>Trichosporonaceae</taxon>
        <taxon>Apiotrichum</taxon>
    </lineage>
</organism>
<keyword evidence="6" id="KW-1185">Reference proteome</keyword>
<keyword evidence="2" id="KW-0819">tRNA processing</keyword>
<feature type="region of interest" description="Disordered" evidence="3">
    <location>
        <begin position="337"/>
        <end position="364"/>
    </location>
</feature>
<sequence length="430" mass="47489">MATSAGPQAAKMADPVYITTGAGPTSGKPSASPNNQEEDEDEEHMDVAFIQGFADKIQRIPVELLDGVERSRPKIIIPKRGEKDFEPLQETVNLQEMMLQKSRQALFDALEGVRGVSGKALSHAVVTPSSPYPQLLVSRGHVLDSLGITVRRTPPFGSSIKPVSRVELLPEEVLYLVERGTLQLWNGCDPQTEDEVAAGVGAWCDEEFGVKGAVEMSVLEAFGAFMGQDGLTWQRYQAYAYLKRLGYTVQRTRQFIPQHFLATTSPQAPAPRVDLLAVFRQLPQQVLQVLRQAWTTVTDVVFSLGSQKPDYVVAVVESRNTAMPTLTQLDEVFRMLPDEPRGPTRRVGPQYEQKRRNVRPKTAVENSSSGAFKWLPSWLLRAKPAAPTPSGNALNSLRNGDRALIVAVNDSGNTGWVRFGRTGFENWAMM</sequence>
<evidence type="ECO:0000256" key="2">
    <source>
        <dbReference type="ARBA" id="ARBA00022694"/>
    </source>
</evidence>
<evidence type="ECO:0000313" key="5">
    <source>
        <dbReference type="EMBL" id="RSH79995.1"/>
    </source>
</evidence>
<dbReference type="GO" id="GO:0004519">
    <property type="term" value="F:endonuclease activity"/>
    <property type="evidence" value="ECO:0007669"/>
    <property type="project" value="UniProtKB-KW"/>
</dbReference>
<name>A0A427XM82_9TREE</name>
<dbReference type="PANTHER" id="PTHR21027">
    <property type="entry name" value="TRNA-SPLICING ENDONUCLEASE SUBUNIT SEN54"/>
    <property type="match status" value="1"/>
</dbReference>
<evidence type="ECO:0000256" key="3">
    <source>
        <dbReference type="SAM" id="MobiDB-lite"/>
    </source>
</evidence>
<dbReference type="Pfam" id="PF12928">
    <property type="entry name" value="tRNA_int_end_N2"/>
    <property type="match status" value="1"/>
</dbReference>
<reference evidence="5 6" key="1">
    <citation type="submission" date="2018-11" db="EMBL/GenBank/DDBJ databases">
        <title>Genome sequence of Apiotrichum porosum DSM 27194.</title>
        <authorList>
            <person name="Aliyu H."/>
            <person name="Gorte O."/>
            <person name="Ochsenreither K."/>
        </authorList>
    </citation>
    <scope>NUCLEOTIDE SEQUENCE [LARGE SCALE GENOMIC DNA]</scope>
    <source>
        <strain evidence="5 6">DSM 27194</strain>
    </source>
</reference>
<evidence type="ECO:0000313" key="6">
    <source>
        <dbReference type="Proteomes" id="UP000279236"/>
    </source>
</evidence>
<dbReference type="OrthoDB" id="408683at2759"/>
<protein>
    <submittedName>
        <fullName evidence="5">tRNA-splicing endonuclease subunit sen54</fullName>
    </submittedName>
</protein>
<evidence type="ECO:0000256" key="1">
    <source>
        <dbReference type="ARBA" id="ARBA00005736"/>
    </source>
</evidence>
<gene>
    <name evidence="5" type="primary">SEN54</name>
    <name evidence="5" type="ORF">EHS24_009666</name>
</gene>
<dbReference type="STRING" id="105984.A0A427XM82"/>
<dbReference type="GeneID" id="39594209"/>
<dbReference type="PANTHER" id="PTHR21027:SF1">
    <property type="entry name" value="TRNA-SPLICING ENDONUCLEASE SUBUNIT SEN54"/>
    <property type="match status" value="1"/>
</dbReference>
<dbReference type="RefSeq" id="XP_028475104.1">
    <property type="nucleotide sequence ID" value="XM_028624936.1"/>
</dbReference>
<keyword evidence="5" id="KW-0378">Hydrolase</keyword>
<comment type="similarity">
    <text evidence="1">Belongs to the SEN54 family.</text>
</comment>
<feature type="domain" description="tRNA-splicing endonuclease subunit Sen54 N-terminal" evidence="4">
    <location>
        <begin position="107"/>
        <end position="185"/>
    </location>
</feature>
<dbReference type="Proteomes" id="UP000279236">
    <property type="component" value="Unassembled WGS sequence"/>
</dbReference>
<dbReference type="EMBL" id="RSCE01000009">
    <property type="protein sequence ID" value="RSH79995.1"/>
    <property type="molecule type" value="Genomic_DNA"/>
</dbReference>